<evidence type="ECO:0000313" key="4">
    <source>
        <dbReference type="EMBL" id="TYK14830.1"/>
    </source>
</evidence>
<dbReference type="OrthoDB" id="1829565at2759"/>
<evidence type="ECO:0000256" key="2">
    <source>
        <dbReference type="SAM" id="MobiDB-lite"/>
    </source>
</evidence>
<evidence type="ECO:0000313" key="3">
    <source>
        <dbReference type="EMBL" id="KAA0033276.1"/>
    </source>
</evidence>
<dbReference type="Proteomes" id="UP000321393">
    <property type="component" value="Unassembled WGS sequence"/>
</dbReference>
<reference evidence="5 6" key="1">
    <citation type="submission" date="2019-08" db="EMBL/GenBank/DDBJ databases">
        <title>Draft genome sequences of two oriental melons (Cucumis melo L. var makuwa).</title>
        <authorList>
            <person name="Kwon S.-Y."/>
        </authorList>
    </citation>
    <scope>NUCLEOTIDE SEQUENCE [LARGE SCALE GENOMIC DNA]</scope>
    <source>
        <strain evidence="6">cv. Chang Bougi</strain>
        <strain evidence="5">cv. SW 3</strain>
        <tissue evidence="4">Leaf</tissue>
    </source>
</reference>
<proteinExistence type="predicted"/>
<evidence type="ECO:0000256" key="1">
    <source>
        <dbReference type="SAM" id="Coils"/>
    </source>
</evidence>
<feature type="coiled-coil region" evidence="1">
    <location>
        <begin position="82"/>
        <end position="116"/>
    </location>
</feature>
<organism evidence="4 6">
    <name type="scientific">Cucumis melo var. makuwa</name>
    <name type="common">Oriental melon</name>
    <dbReference type="NCBI Taxonomy" id="1194695"/>
    <lineage>
        <taxon>Eukaryota</taxon>
        <taxon>Viridiplantae</taxon>
        <taxon>Streptophyta</taxon>
        <taxon>Embryophyta</taxon>
        <taxon>Tracheophyta</taxon>
        <taxon>Spermatophyta</taxon>
        <taxon>Magnoliopsida</taxon>
        <taxon>eudicotyledons</taxon>
        <taxon>Gunneridae</taxon>
        <taxon>Pentapetalae</taxon>
        <taxon>rosids</taxon>
        <taxon>fabids</taxon>
        <taxon>Cucurbitales</taxon>
        <taxon>Cucurbitaceae</taxon>
        <taxon>Benincaseae</taxon>
        <taxon>Cucumis</taxon>
    </lineage>
</organism>
<keyword evidence="1" id="KW-0175">Coiled coil</keyword>
<dbReference type="AlphaFoldDB" id="A0A5D3CTR5"/>
<name>A0A5D3CTR5_CUCMM</name>
<evidence type="ECO:0000313" key="6">
    <source>
        <dbReference type="Proteomes" id="UP000321947"/>
    </source>
</evidence>
<gene>
    <name evidence="4" type="ORF">E5676_scaffold472G00240</name>
    <name evidence="3" type="ORF">E6C27_scaffold845G00780</name>
</gene>
<sequence>MTSKGNASKALSDISMRPNTHNRSKETQSYKDMSPFEATKNIWEQFSKPPKGGIVIKENHVIDEHDSSFEHSSEEMPHPNIISVMATDVDTSEDRMAELEKKINMLIKAVEEKDYEIASLKNHIEIPDVAESHTYRQEC</sequence>
<evidence type="ECO:0000313" key="5">
    <source>
        <dbReference type="Proteomes" id="UP000321393"/>
    </source>
</evidence>
<dbReference type="EMBL" id="SSTD01008933">
    <property type="protein sequence ID" value="TYK14830.1"/>
    <property type="molecule type" value="Genomic_DNA"/>
</dbReference>
<comment type="caution">
    <text evidence="4">The sequence shown here is derived from an EMBL/GenBank/DDBJ whole genome shotgun (WGS) entry which is preliminary data.</text>
</comment>
<dbReference type="Proteomes" id="UP000321947">
    <property type="component" value="Unassembled WGS sequence"/>
</dbReference>
<accession>A0A5D3CTR5</accession>
<dbReference type="EMBL" id="SSTE01020899">
    <property type="protein sequence ID" value="KAA0033276.1"/>
    <property type="molecule type" value="Genomic_DNA"/>
</dbReference>
<protein>
    <submittedName>
        <fullName evidence="4">Ty3-gypsy retrotransposon protein</fullName>
    </submittedName>
</protein>
<feature type="region of interest" description="Disordered" evidence="2">
    <location>
        <begin position="1"/>
        <end position="33"/>
    </location>
</feature>